<keyword evidence="4 7" id="KW-0460">Magnesium</keyword>
<comment type="function">
    <text evidence="7">Exhibits a very high intrinsic GTPase hydrolysis rate. Involved in the addition of a carboxymethylaminomethyl (cmnm) group at the wobble position (U34) of certain tRNAs, forming tRNA-cmnm(5)s(2)U34.</text>
</comment>
<feature type="binding site" evidence="7">
    <location>
        <position position="238"/>
    </location>
    <ligand>
        <name>K(+)</name>
        <dbReference type="ChEBI" id="CHEBI:29103"/>
    </ligand>
</feature>
<dbReference type="Pfam" id="PF12631">
    <property type="entry name" value="MnmE_helical"/>
    <property type="match status" value="1"/>
</dbReference>
<feature type="binding site" evidence="7">
    <location>
        <position position="262"/>
    </location>
    <ligand>
        <name>K(+)</name>
        <dbReference type="ChEBI" id="CHEBI:29103"/>
    </ligand>
</feature>
<keyword evidence="11" id="KW-1185">Reference proteome</keyword>
<feature type="binding site" evidence="7">
    <location>
        <begin position="282"/>
        <end position="285"/>
    </location>
    <ligand>
        <name>GTP</name>
        <dbReference type="ChEBI" id="CHEBI:37565"/>
    </ligand>
</feature>
<keyword evidence="3 7" id="KW-0547">Nucleotide-binding</keyword>
<evidence type="ECO:0000259" key="9">
    <source>
        <dbReference type="PROSITE" id="PS51709"/>
    </source>
</evidence>
<dbReference type="InterPro" id="IPR027368">
    <property type="entry name" value="MnmE_dom2"/>
</dbReference>
<dbReference type="RefSeq" id="WP_259090538.1">
    <property type="nucleotide sequence ID" value="NZ_BAAAZC010000004.1"/>
</dbReference>
<evidence type="ECO:0000256" key="8">
    <source>
        <dbReference type="RuleBase" id="RU003313"/>
    </source>
</evidence>
<dbReference type="Gene3D" id="3.40.50.300">
    <property type="entry name" value="P-loop containing nucleotide triphosphate hydrolases"/>
    <property type="match status" value="1"/>
</dbReference>
<proteinExistence type="inferred from homology"/>
<evidence type="ECO:0000256" key="2">
    <source>
        <dbReference type="ARBA" id="ARBA00022694"/>
    </source>
</evidence>
<dbReference type="InterPro" id="IPR025867">
    <property type="entry name" value="MnmE_helical"/>
</dbReference>
<dbReference type="CDD" id="cd14858">
    <property type="entry name" value="TrmE_N"/>
    <property type="match status" value="1"/>
</dbReference>
<evidence type="ECO:0000256" key="6">
    <source>
        <dbReference type="ARBA" id="ARBA00023134"/>
    </source>
</evidence>
<keyword evidence="7" id="KW-0378">Hydrolase</keyword>
<feature type="binding site" evidence="7">
    <location>
        <position position="257"/>
    </location>
    <ligand>
        <name>K(+)</name>
        <dbReference type="ChEBI" id="CHEBI:29103"/>
    </ligand>
</feature>
<keyword evidence="7" id="KW-0963">Cytoplasm</keyword>
<dbReference type="EMBL" id="BAAAZC010000004">
    <property type="protein sequence ID" value="GAA3959330.1"/>
    <property type="molecule type" value="Genomic_DNA"/>
</dbReference>
<keyword evidence="7" id="KW-0479">Metal-binding</keyword>
<feature type="binding site" evidence="7">
    <location>
        <position position="263"/>
    </location>
    <ligand>
        <name>Mg(2+)</name>
        <dbReference type="ChEBI" id="CHEBI:18420"/>
    </ligand>
</feature>
<evidence type="ECO:0000313" key="10">
    <source>
        <dbReference type="EMBL" id="GAA3959330.1"/>
    </source>
</evidence>
<feature type="domain" description="TrmE-type G" evidence="9">
    <location>
        <begin position="228"/>
        <end position="407"/>
    </location>
</feature>
<dbReference type="Gene3D" id="3.30.1360.120">
    <property type="entry name" value="Probable tRNA modification gtpase trme, domain 1"/>
    <property type="match status" value="1"/>
</dbReference>
<keyword evidence="2 7" id="KW-0819">tRNA processing</keyword>
<comment type="subcellular location">
    <subcellularLocation>
        <location evidence="7">Cytoplasm</location>
    </subcellularLocation>
</comment>
<dbReference type="NCBIfam" id="TIGR00450">
    <property type="entry name" value="mnmE_trmE_thdF"/>
    <property type="match status" value="1"/>
</dbReference>
<comment type="caution">
    <text evidence="10">The sequence shown here is derived from an EMBL/GenBank/DDBJ whole genome shotgun (WGS) entry which is preliminary data.</text>
</comment>
<dbReference type="InterPro" id="IPR027417">
    <property type="entry name" value="P-loop_NTPase"/>
</dbReference>
<dbReference type="InterPro" id="IPR006073">
    <property type="entry name" value="GTP-bd"/>
</dbReference>
<keyword evidence="5 7" id="KW-0630">Potassium</keyword>
<comment type="cofactor">
    <cofactor evidence="7">
        <name>K(+)</name>
        <dbReference type="ChEBI" id="CHEBI:29103"/>
    </cofactor>
    <text evidence="7">Binds 1 potassium ion per subunit.</text>
</comment>
<gene>
    <name evidence="7 10" type="primary">mnmE</name>
    <name evidence="7" type="synonym">trmE</name>
    <name evidence="10" type="ORF">GCM10022210_03470</name>
</gene>
<dbReference type="InterPro" id="IPR018948">
    <property type="entry name" value="GTP-bd_TrmE_N"/>
</dbReference>
<protein>
    <recommendedName>
        <fullName evidence="7">tRNA modification GTPase MnmE</fullName>
        <ecNumber evidence="7">3.6.-.-</ecNumber>
    </recommendedName>
</protein>
<feature type="binding site" evidence="7">
    <location>
        <position position="259"/>
    </location>
    <ligand>
        <name>K(+)</name>
        <dbReference type="ChEBI" id="CHEBI:29103"/>
    </ligand>
</feature>
<feature type="binding site" evidence="7">
    <location>
        <position position="242"/>
    </location>
    <ligand>
        <name>Mg(2+)</name>
        <dbReference type="ChEBI" id="CHEBI:18420"/>
    </ligand>
</feature>
<sequence length="485" mass="53088">MNTHNSQLTTHNSEDTIVALATPNGIGAIAVIRLSGLDAIAIANSVWKGKDLTKQASHTIHFGHIVDGDLVLDEVLASLFVAPKSYTRENVVEISCHASGYIIESIIKLFIKKGARSAKPGEFTLRAFLNGQLDLSQAEAVADLIASNSKASQQVALQQLRGGFSTQLQLLREQLVNFASLIELELDFAEEDVEFANRDQLKNLIHEITKIVGRLIQSFELGNAIKNGVNTVIAGRPNAGKSTLLNALLNEERAIVSHIPGTTRDTIEEVLNIQGINFRLIDTAGIREATDAIEQIGVQRTMEKISQSALLVYVFDATEITIEELNSDIESLQKPGITMLLVANKMDLLESESPEDRKSESLASGKIQNIGDFFRTSGLPDFRTISISAKEKQHIDELKQKIYSSAIKDQLSGDETLVTNIRHLEALQKTEEALIRVLGGIDGSITSDFLSMDIKQSLHYLGEITGVVTTDDLLENIFSKFCIGK</sequence>
<evidence type="ECO:0000256" key="4">
    <source>
        <dbReference type="ARBA" id="ARBA00022842"/>
    </source>
</evidence>
<evidence type="ECO:0000256" key="1">
    <source>
        <dbReference type="ARBA" id="ARBA00011043"/>
    </source>
</evidence>
<dbReference type="EC" id="3.6.-.-" evidence="7"/>
<comment type="similarity">
    <text evidence="1 7 8">Belongs to the TRAFAC class TrmE-Era-EngA-EngB-Septin-like GTPase superfamily. TrmE GTPase family.</text>
</comment>
<dbReference type="InterPro" id="IPR027266">
    <property type="entry name" value="TrmE/GcvT-like"/>
</dbReference>
<dbReference type="Gene3D" id="1.20.120.430">
    <property type="entry name" value="tRNA modification GTPase MnmE domain 2"/>
    <property type="match status" value="1"/>
</dbReference>
<accession>A0ABP7P4Z4</accession>
<dbReference type="InterPro" id="IPR031168">
    <property type="entry name" value="G_TrmE"/>
</dbReference>
<reference evidence="11" key="1">
    <citation type="journal article" date="2019" name="Int. J. Syst. Evol. Microbiol.">
        <title>The Global Catalogue of Microorganisms (GCM) 10K type strain sequencing project: providing services to taxonomists for standard genome sequencing and annotation.</title>
        <authorList>
            <consortium name="The Broad Institute Genomics Platform"/>
            <consortium name="The Broad Institute Genome Sequencing Center for Infectious Disease"/>
            <person name="Wu L."/>
            <person name="Ma J."/>
        </authorList>
    </citation>
    <scope>NUCLEOTIDE SEQUENCE [LARGE SCALE GENOMIC DNA]</scope>
    <source>
        <strain evidence="11">JCM 16601</strain>
    </source>
</reference>
<comment type="caution">
    <text evidence="7">Lacks conserved residue(s) required for the propagation of feature annotation.</text>
</comment>
<keyword evidence="6 7" id="KW-0342">GTP-binding</keyword>
<evidence type="ECO:0000256" key="5">
    <source>
        <dbReference type="ARBA" id="ARBA00022958"/>
    </source>
</evidence>
<dbReference type="InterPro" id="IPR005225">
    <property type="entry name" value="Small_GTP-bd"/>
</dbReference>
<dbReference type="CDD" id="cd04164">
    <property type="entry name" value="trmE"/>
    <property type="match status" value="1"/>
</dbReference>
<dbReference type="HAMAP" id="MF_00379">
    <property type="entry name" value="GTPase_MnmE"/>
    <property type="match status" value="1"/>
</dbReference>
<dbReference type="PRINTS" id="PR00449">
    <property type="entry name" value="RASTRNSFRMNG"/>
</dbReference>
<evidence type="ECO:0000313" key="11">
    <source>
        <dbReference type="Proteomes" id="UP001500742"/>
    </source>
</evidence>
<organism evidence="10 11">
    <name type="scientific">Mucilaginibacter dorajii</name>
    <dbReference type="NCBI Taxonomy" id="692994"/>
    <lineage>
        <taxon>Bacteria</taxon>
        <taxon>Pseudomonadati</taxon>
        <taxon>Bacteroidota</taxon>
        <taxon>Sphingobacteriia</taxon>
        <taxon>Sphingobacteriales</taxon>
        <taxon>Sphingobacteriaceae</taxon>
        <taxon>Mucilaginibacter</taxon>
    </lineage>
</organism>
<name>A0ABP7P4Z4_9SPHI</name>
<dbReference type="PANTHER" id="PTHR42714:SF2">
    <property type="entry name" value="TRNA MODIFICATION GTPASE GTPBP3, MITOCHONDRIAL"/>
    <property type="match status" value="1"/>
</dbReference>
<evidence type="ECO:0000256" key="7">
    <source>
        <dbReference type="HAMAP-Rule" id="MF_00379"/>
    </source>
</evidence>
<dbReference type="InterPro" id="IPR004520">
    <property type="entry name" value="GTPase_MnmE"/>
</dbReference>
<feature type="binding site" evidence="7">
    <location>
        <begin position="238"/>
        <end position="243"/>
    </location>
    <ligand>
        <name>GTP</name>
        <dbReference type="ChEBI" id="CHEBI:37565"/>
    </ligand>
</feature>
<dbReference type="PROSITE" id="PS51709">
    <property type="entry name" value="G_TRME"/>
    <property type="match status" value="1"/>
</dbReference>
<dbReference type="Proteomes" id="UP001500742">
    <property type="component" value="Unassembled WGS sequence"/>
</dbReference>
<dbReference type="Pfam" id="PF01926">
    <property type="entry name" value="MMR_HSR1"/>
    <property type="match status" value="1"/>
</dbReference>
<feature type="binding site" evidence="7">
    <location>
        <begin position="257"/>
        <end position="263"/>
    </location>
    <ligand>
        <name>GTP</name>
        <dbReference type="ChEBI" id="CHEBI:37565"/>
    </ligand>
</feature>
<comment type="subunit">
    <text evidence="7">Homodimer. Heterotetramer of two MnmE and two MnmG subunits.</text>
</comment>
<dbReference type="SUPFAM" id="SSF52540">
    <property type="entry name" value="P-loop containing nucleoside triphosphate hydrolases"/>
    <property type="match status" value="1"/>
</dbReference>
<dbReference type="Pfam" id="PF10396">
    <property type="entry name" value="TrmE_N"/>
    <property type="match status" value="1"/>
</dbReference>
<dbReference type="NCBIfam" id="TIGR00231">
    <property type="entry name" value="small_GTP"/>
    <property type="match status" value="1"/>
</dbReference>
<dbReference type="PANTHER" id="PTHR42714">
    <property type="entry name" value="TRNA MODIFICATION GTPASE GTPBP3"/>
    <property type="match status" value="1"/>
</dbReference>
<evidence type="ECO:0000256" key="3">
    <source>
        <dbReference type="ARBA" id="ARBA00022741"/>
    </source>
</evidence>